<feature type="transmembrane region" description="Helical" evidence="12">
    <location>
        <begin position="217"/>
        <end position="234"/>
    </location>
</feature>
<evidence type="ECO:0000313" key="15">
    <source>
        <dbReference type="Proteomes" id="UP001500456"/>
    </source>
</evidence>
<comment type="caution">
    <text evidence="14">The sequence shown here is derived from an EMBL/GenBank/DDBJ whole genome shotgun (WGS) entry which is preliminary data.</text>
</comment>
<keyword evidence="4 12" id="KW-1003">Cell membrane</keyword>
<evidence type="ECO:0000256" key="9">
    <source>
        <dbReference type="ARBA" id="ARBA00022989"/>
    </source>
</evidence>
<evidence type="ECO:0000256" key="12">
    <source>
        <dbReference type="PIRNR" id="PIRNR006446"/>
    </source>
</evidence>
<keyword evidence="8 12" id="KW-0249">Electron transport</keyword>
<feature type="region of interest" description="Disordered" evidence="13">
    <location>
        <begin position="432"/>
        <end position="481"/>
    </location>
</feature>
<evidence type="ECO:0000256" key="10">
    <source>
        <dbReference type="ARBA" id="ARBA00023004"/>
    </source>
</evidence>
<keyword evidence="9 12" id="KW-1133">Transmembrane helix</keyword>
<dbReference type="EMBL" id="BAAAZX010000019">
    <property type="protein sequence ID" value="GAA4011557.1"/>
    <property type="molecule type" value="Genomic_DNA"/>
</dbReference>
<evidence type="ECO:0000256" key="5">
    <source>
        <dbReference type="ARBA" id="ARBA00022617"/>
    </source>
</evidence>
<keyword evidence="6 12" id="KW-0812">Transmembrane</keyword>
<feature type="transmembrane region" description="Helical" evidence="12">
    <location>
        <begin position="53"/>
        <end position="74"/>
    </location>
</feature>
<feature type="transmembrane region" description="Helical" evidence="12">
    <location>
        <begin position="319"/>
        <end position="341"/>
    </location>
</feature>
<keyword evidence="7 12" id="KW-0479">Metal-binding</keyword>
<feature type="transmembrane region" description="Helical" evidence="12">
    <location>
        <begin position="123"/>
        <end position="145"/>
    </location>
</feature>
<dbReference type="PANTHER" id="PTHR30365:SF14">
    <property type="entry name" value="CYTOCHROME BD MENAQUINOL OXIDASE SUBUNIT I-RELATED"/>
    <property type="match status" value="1"/>
</dbReference>
<gene>
    <name evidence="14" type="ORF">GCM10022232_61390</name>
</gene>
<evidence type="ECO:0000256" key="7">
    <source>
        <dbReference type="ARBA" id="ARBA00022723"/>
    </source>
</evidence>
<evidence type="ECO:0000256" key="8">
    <source>
        <dbReference type="ARBA" id="ARBA00022982"/>
    </source>
</evidence>
<keyword evidence="3 12" id="KW-0813">Transport</keyword>
<feature type="transmembrane region" description="Helical" evidence="12">
    <location>
        <begin position="20"/>
        <end position="41"/>
    </location>
</feature>
<evidence type="ECO:0000256" key="1">
    <source>
        <dbReference type="ARBA" id="ARBA00004651"/>
    </source>
</evidence>
<sequence>MSLLDLSRWQFAVTVLFHMTFPAITVGLSIFLSVVYGLYWRTGRAVYLQMFRFWRRIFAVGFAIGVVAGAVITFEMGLNWGVYGARTGPVIGPIIGMEVVTAFFVEAGFIGVLLYGDGRVRKGTMFVSTVMVSVGTVLSSTWIIAANSWMQTPAGFRVVHGRFEPTDWMRVIFNPSFVWRWPHMLAAVLISASFFVAGISAWYLVKGRAKGFARRSMSIALGIAALLMPVQLYLGDNVAGRELPYQLSKLEAIEGNWNNGDTGFVLFSIPDQQAARNIAELDIPCLGSYIAKDLTCKTAMPGLKLTPAADRPDMAATFWGFRVMFLAAVLMFGTTFAATVLRLRNRLWTARRFHRFVLWTTPVGILAILGGWVTAEAGRQPWIVFGQLRTSDAVSRLAPGEVLFSVVGFSALYLIMLVAYVAYIVRTMRIGPERDDPGQEPPPEDLPDTGLAEEGVPLEPVPSQPVPLVPVPLGSREVAAR</sequence>
<comment type="subcellular location">
    <subcellularLocation>
        <location evidence="1">Cell membrane</location>
        <topology evidence="1">Multi-pass membrane protein</topology>
    </subcellularLocation>
</comment>
<evidence type="ECO:0000256" key="6">
    <source>
        <dbReference type="ARBA" id="ARBA00022692"/>
    </source>
</evidence>
<feature type="compositionally biased region" description="Pro residues" evidence="13">
    <location>
        <begin position="459"/>
        <end position="470"/>
    </location>
</feature>
<dbReference type="PIRSF" id="PIRSF006446">
    <property type="entry name" value="Cyt_quinol_oxidase_1"/>
    <property type="match status" value="1"/>
</dbReference>
<keyword evidence="11 12" id="KW-0472">Membrane</keyword>
<evidence type="ECO:0000256" key="4">
    <source>
        <dbReference type="ARBA" id="ARBA00022475"/>
    </source>
</evidence>
<dbReference type="PANTHER" id="PTHR30365">
    <property type="entry name" value="CYTOCHROME D UBIQUINOL OXIDASE"/>
    <property type="match status" value="1"/>
</dbReference>
<dbReference type="RefSeq" id="WP_345567723.1">
    <property type="nucleotide sequence ID" value="NZ_BAAAZX010000019.1"/>
</dbReference>
<name>A0ABP7SH11_9ACTN</name>
<reference evidence="15" key="1">
    <citation type="journal article" date="2019" name="Int. J. Syst. Evol. Microbiol.">
        <title>The Global Catalogue of Microorganisms (GCM) 10K type strain sequencing project: providing services to taxonomists for standard genome sequencing and annotation.</title>
        <authorList>
            <consortium name="The Broad Institute Genomics Platform"/>
            <consortium name="The Broad Institute Genome Sequencing Center for Infectious Disease"/>
            <person name="Wu L."/>
            <person name="Ma J."/>
        </authorList>
    </citation>
    <scope>NUCLEOTIDE SEQUENCE [LARGE SCALE GENOMIC DNA]</scope>
    <source>
        <strain evidence="15">JCM 16924</strain>
    </source>
</reference>
<dbReference type="Proteomes" id="UP001500456">
    <property type="component" value="Unassembled WGS sequence"/>
</dbReference>
<keyword evidence="5 12" id="KW-0349">Heme</keyword>
<feature type="transmembrane region" description="Helical" evidence="12">
    <location>
        <begin position="353"/>
        <end position="375"/>
    </location>
</feature>
<protein>
    <submittedName>
        <fullName evidence="14">Cytochrome ubiquinol oxidase subunit I</fullName>
    </submittedName>
</protein>
<dbReference type="Pfam" id="PF01654">
    <property type="entry name" value="Cyt_bd_oxida_I"/>
    <property type="match status" value="1"/>
</dbReference>
<proteinExistence type="inferred from homology"/>
<comment type="similarity">
    <text evidence="2 12">Belongs to the cytochrome ubiquinol oxidase subunit 1 family.</text>
</comment>
<organism evidence="14 15">
    <name type="scientific">Streptomyces plumbiresistens</name>
    <dbReference type="NCBI Taxonomy" id="511811"/>
    <lineage>
        <taxon>Bacteria</taxon>
        <taxon>Bacillati</taxon>
        <taxon>Actinomycetota</taxon>
        <taxon>Actinomycetes</taxon>
        <taxon>Kitasatosporales</taxon>
        <taxon>Streptomycetaceae</taxon>
        <taxon>Streptomyces</taxon>
    </lineage>
</organism>
<feature type="transmembrane region" description="Helical" evidence="12">
    <location>
        <begin position="94"/>
        <end position="116"/>
    </location>
</feature>
<accession>A0ABP7SH11</accession>
<keyword evidence="10 12" id="KW-0408">Iron</keyword>
<feature type="transmembrane region" description="Helical" evidence="12">
    <location>
        <begin position="184"/>
        <end position="205"/>
    </location>
</feature>
<evidence type="ECO:0000313" key="14">
    <source>
        <dbReference type="EMBL" id="GAA4011557.1"/>
    </source>
</evidence>
<evidence type="ECO:0000256" key="13">
    <source>
        <dbReference type="SAM" id="MobiDB-lite"/>
    </source>
</evidence>
<evidence type="ECO:0000256" key="2">
    <source>
        <dbReference type="ARBA" id="ARBA00009819"/>
    </source>
</evidence>
<evidence type="ECO:0000256" key="11">
    <source>
        <dbReference type="ARBA" id="ARBA00023136"/>
    </source>
</evidence>
<feature type="transmembrane region" description="Helical" evidence="12">
    <location>
        <begin position="402"/>
        <end position="425"/>
    </location>
</feature>
<keyword evidence="15" id="KW-1185">Reference proteome</keyword>
<dbReference type="InterPro" id="IPR002585">
    <property type="entry name" value="Cyt-d_ubiquinol_oxidase_su_1"/>
</dbReference>
<evidence type="ECO:0000256" key="3">
    <source>
        <dbReference type="ARBA" id="ARBA00022448"/>
    </source>
</evidence>